<evidence type="ECO:0000313" key="1">
    <source>
        <dbReference type="EMBL" id="GFY69535.1"/>
    </source>
</evidence>
<dbReference type="OrthoDB" id="6433392at2759"/>
<accession>A0A8X6YB35</accession>
<protein>
    <submittedName>
        <fullName evidence="1">Uncharacterized protein</fullName>
    </submittedName>
</protein>
<name>A0A8X6YB35_9ARAC</name>
<sequence>MCNSDSRYSSLQEITIMIPQVSEARKRPSQGVDNYLCILFWNAGGLNNSKFSELKTNILKLDADIIFIVEADASADATFFYQIPDYSLFLIKESGRIASDISVPLRSKALPFMRQIAMTNLKQYA</sequence>
<evidence type="ECO:0000313" key="2">
    <source>
        <dbReference type="Proteomes" id="UP000886998"/>
    </source>
</evidence>
<dbReference type="Proteomes" id="UP000886998">
    <property type="component" value="Unassembled WGS sequence"/>
</dbReference>
<organism evidence="1 2">
    <name type="scientific">Trichonephila inaurata madagascariensis</name>
    <dbReference type="NCBI Taxonomy" id="2747483"/>
    <lineage>
        <taxon>Eukaryota</taxon>
        <taxon>Metazoa</taxon>
        <taxon>Ecdysozoa</taxon>
        <taxon>Arthropoda</taxon>
        <taxon>Chelicerata</taxon>
        <taxon>Arachnida</taxon>
        <taxon>Araneae</taxon>
        <taxon>Araneomorphae</taxon>
        <taxon>Entelegynae</taxon>
        <taxon>Araneoidea</taxon>
        <taxon>Nephilidae</taxon>
        <taxon>Trichonephila</taxon>
        <taxon>Trichonephila inaurata</taxon>
    </lineage>
</organism>
<dbReference type="InterPro" id="IPR036691">
    <property type="entry name" value="Endo/exonu/phosph_ase_sf"/>
</dbReference>
<dbReference type="EMBL" id="BMAV01017689">
    <property type="protein sequence ID" value="GFY69535.1"/>
    <property type="molecule type" value="Genomic_DNA"/>
</dbReference>
<reference evidence="1" key="1">
    <citation type="submission" date="2020-08" db="EMBL/GenBank/DDBJ databases">
        <title>Multicomponent nature underlies the extraordinary mechanical properties of spider dragline silk.</title>
        <authorList>
            <person name="Kono N."/>
            <person name="Nakamura H."/>
            <person name="Mori M."/>
            <person name="Yoshida Y."/>
            <person name="Ohtoshi R."/>
            <person name="Malay A.D."/>
            <person name="Moran D.A.P."/>
            <person name="Tomita M."/>
            <person name="Numata K."/>
            <person name="Arakawa K."/>
        </authorList>
    </citation>
    <scope>NUCLEOTIDE SEQUENCE</scope>
</reference>
<dbReference type="AlphaFoldDB" id="A0A8X6YB35"/>
<gene>
    <name evidence="1" type="ORF">TNIN_498021</name>
</gene>
<keyword evidence="2" id="KW-1185">Reference proteome</keyword>
<proteinExistence type="predicted"/>
<dbReference type="SUPFAM" id="SSF56219">
    <property type="entry name" value="DNase I-like"/>
    <property type="match status" value="1"/>
</dbReference>
<comment type="caution">
    <text evidence="1">The sequence shown here is derived from an EMBL/GenBank/DDBJ whole genome shotgun (WGS) entry which is preliminary data.</text>
</comment>